<evidence type="ECO:0000256" key="3">
    <source>
        <dbReference type="ARBA" id="ARBA00022801"/>
    </source>
</evidence>
<evidence type="ECO:0000256" key="1">
    <source>
        <dbReference type="ARBA" id="ARBA00007074"/>
    </source>
</evidence>
<name>A0A1H3MPV6_9FIRM</name>
<dbReference type="GO" id="GO:0008234">
    <property type="term" value="F:cysteine-type peptidase activity"/>
    <property type="evidence" value="ECO:0007669"/>
    <property type="project" value="UniProtKB-KW"/>
</dbReference>
<dbReference type="PROSITE" id="PS51935">
    <property type="entry name" value="NLPC_P60"/>
    <property type="match status" value="1"/>
</dbReference>
<evidence type="ECO:0000313" key="7">
    <source>
        <dbReference type="Proteomes" id="UP000198625"/>
    </source>
</evidence>
<evidence type="ECO:0000259" key="5">
    <source>
        <dbReference type="PROSITE" id="PS51935"/>
    </source>
</evidence>
<dbReference type="GO" id="GO:0006508">
    <property type="term" value="P:proteolysis"/>
    <property type="evidence" value="ECO:0007669"/>
    <property type="project" value="UniProtKB-KW"/>
</dbReference>
<dbReference type="Gene3D" id="3.90.1720.10">
    <property type="entry name" value="endopeptidase domain like (from Nostoc punctiforme)"/>
    <property type="match status" value="1"/>
</dbReference>
<evidence type="ECO:0000313" key="6">
    <source>
        <dbReference type="EMBL" id="SDY78691.1"/>
    </source>
</evidence>
<dbReference type="Proteomes" id="UP000198625">
    <property type="component" value="Unassembled WGS sequence"/>
</dbReference>
<dbReference type="InterPro" id="IPR041382">
    <property type="entry name" value="SH3_16"/>
</dbReference>
<organism evidence="6 7">
    <name type="scientific">Proteiniborus ethanoligenes</name>
    <dbReference type="NCBI Taxonomy" id="415015"/>
    <lineage>
        <taxon>Bacteria</taxon>
        <taxon>Bacillati</taxon>
        <taxon>Bacillota</taxon>
        <taxon>Clostridia</taxon>
        <taxon>Eubacteriales</taxon>
        <taxon>Proteiniborus</taxon>
    </lineage>
</organism>
<dbReference type="OrthoDB" id="9808890at2"/>
<dbReference type="Pfam" id="PF00877">
    <property type="entry name" value="NLPC_P60"/>
    <property type="match status" value="1"/>
</dbReference>
<sequence length="273" mass="31331">MKRGLVTSTIAPLMLKPNFHTETADEALCGMVLEILEEHKEDWYYCKTGYNYMGYVHKNNICVDNEEAKKWEKEAKNIILHRYVDVMAKPKYQSHIIHNLVKGSVIKLTKNTSEAWSKIILPDKREGWIKTTYIGEYVATFKNIPEEKLRENLVSTALDYLGTQYRWGGKSHLGIDCSGLCSISYLINGAKIYRDAQIKEGYDMREISKEELKKGDLIFFPGHVAMYLGHDKYVHSSSSVHGVRINSLNPEDSDYKEDLAKTITKYGSIFNSQ</sequence>
<proteinExistence type="inferred from homology"/>
<dbReference type="PANTHER" id="PTHR47053">
    <property type="entry name" value="MUREIN DD-ENDOPEPTIDASE MEPH-RELATED"/>
    <property type="match status" value="1"/>
</dbReference>
<keyword evidence="3 6" id="KW-0378">Hydrolase</keyword>
<feature type="domain" description="NlpC/P60" evidence="5">
    <location>
        <begin position="147"/>
        <end position="267"/>
    </location>
</feature>
<evidence type="ECO:0000256" key="2">
    <source>
        <dbReference type="ARBA" id="ARBA00022670"/>
    </source>
</evidence>
<dbReference type="Pfam" id="PF18348">
    <property type="entry name" value="SH3_16"/>
    <property type="match status" value="1"/>
</dbReference>
<dbReference type="AlphaFoldDB" id="A0A1H3MPV6"/>
<dbReference type="PANTHER" id="PTHR47053:SF1">
    <property type="entry name" value="MUREIN DD-ENDOPEPTIDASE MEPH-RELATED"/>
    <property type="match status" value="1"/>
</dbReference>
<gene>
    <name evidence="6" type="ORF">SAMN05660462_00909</name>
</gene>
<comment type="similarity">
    <text evidence="1">Belongs to the peptidase C40 family.</text>
</comment>
<dbReference type="InterPro" id="IPR038765">
    <property type="entry name" value="Papain-like_cys_pep_sf"/>
</dbReference>
<evidence type="ECO:0000256" key="4">
    <source>
        <dbReference type="ARBA" id="ARBA00022807"/>
    </source>
</evidence>
<dbReference type="RefSeq" id="WP_091727825.1">
    <property type="nucleotide sequence ID" value="NZ_FNQE01000007.1"/>
</dbReference>
<dbReference type="Gene3D" id="2.30.30.40">
    <property type="entry name" value="SH3 Domains"/>
    <property type="match status" value="2"/>
</dbReference>
<dbReference type="EMBL" id="FNQE01000007">
    <property type="protein sequence ID" value="SDY78691.1"/>
    <property type="molecule type" value="Genomic_DNA"/>
</dbReference>
<protein>
    <submittedName>
        <fullName evidence="6">Cell wall-associated hydrolase, NlpC family</fullName>
    </submittedName>
</protein>
<keyword evidence="2" id="KW-0645">Protease</keyword>
<dbReference type="STRING" id="415015.SAMN05660462_00909"/>
<dbReference type="InterPro" id="IPR051202">
    <property type="entry name" value="Peptidase_C40"/>
</dbReference>
<accession>A0A1H3MPV6</accession>
<reference evidence="6 7" key="1">
    <citation type="submission" date="2016-10" db="EMBL/GenBank/DDBJ databases">
        <authorList>
            <person name="de Groot N.N."/>
        </authorList>
    </citation>
    <scope>NUCLEOTIDE SEQUENCE [LARGE SCALE GENOMIC DNA]</scope>
    <source>
        <strain evidence="6 7">DSM 21650</strain>
    </source>
</reference>
<keyword evidence="7" id="KW-1185">Reference proteome</keyword>
<dbReference type="InterPro" id="IPR000064">
    <property type="entry name" value="NLP_P60_dom"/>
</dbReference>
<dbReference type="SUPFAM" id="SSF54001">
    <property type="entry name" value="Cysteine proteinases"/>
    <property type="match status" value="1"/>
</dbReference>
<keyword evidence="4" id="KW-0788">Thiol protease</keyword>